<evidence type="ECO:0000256" key="2">
    <source>
        <dbReference type="ARBA" id="ARBA00022884"/>
    </source>
</evidence>
<protein>
    <recommendedName>
        <fullName evidence="3">SsrA-binding protein</fullName>
    </recommendedName>
    <alternativeName>
        <fullName evidence="3">Small protein B</fullName>
    </alternativeName>
</protein>
<proteinExistence type="inferred from homology"/>
<comment type="subcellular location">
    <subcellularLocation>
        <location evidence="3">Cytoplasm</location>
    </subcellularLocation>
    <text evidence="3">The tmRNA-SmpB complex associates with stalled 70S ribosomes.</text>
</comment>
<comment type="similarity">
    <text evidence="3">Belongs to the SmpB family.</text>
</comment>
<gene>
    <name evidence="3 4" type="primary">smpB</name>
    <name evidence="4" type="ORF">H9729_01600</name>
</gene>
<dbReference type="Pfam" id="PF01668">
    <property type="entry name" value="SmpB"/>
    <property type="match status" value="1"/>
</dbReference>
<dbReference type="SUPFAM" id="SSF74982">
    <property type="entry name" value="Small protein B (SmpB)"/>
    <property type="match status" value="1"/>
</dbReference>
<sequence length="151" mass="17223">MAVKVVAVNKSAGFEYFIEDKFEAGIVLEGSEVKSIRKNNCNLSDSFCFVRRGEVTLKNMHIAVYDKSGAFNTRDSRRDRRLLLHKAEISKIVGKVNEKGYTLVPLKVYFSGSLVKVEVALCRGKHTYDKKQSLKEKDIARDKDRQIKEYA</sequence>
<dbReference type="GO" id="GO:0003723">
    <property type="term" value="F:RNA binding"/>
    <property type="evidence" value="ECO:0007669"/>
    <property type="project" value="UniProtKB-UniRule"/>
</dbReference>
<dbReference type="EMBL" id="DXCQ01000020">
    <property type="protein sequence ID" value="HIY96363.1"/>
    <property type="molecule type" value="Genomic_DNA"/>
</dbReference>
<dbReference type="AlphaFoldDB" id="A0A9D2CSL5"/>
<keyword evidence="2 3" id="KW-0694">RNA-binding</keyword>
<dbReference type="PANTHER" id="PTHR30308:SF2">
    <property type="entry name" value="SSRA-BINDING PROTEIN"/>
    <property type="match status" value="1"/>
</dbReference>
<name>A0A9D2CSL5_9FIRM</name>
<dbReference type="InterPro" id="IPR000037">
    <property type="entry name" value="SsrA-bd_prot"/>
</dbReference>
<organism evidence="4 5">
    <name type="scientific">Candidatus Borkfalkia excrementigallinarum</name>
    <dbReference type="NCBI Taxonomy" id="2838506"/>
    <lineage>
        <taxon>Bacteria</taxon>
        <taxon>Bacillati</taxon>
        <taxon>Bacillota</taxon>
        <taxon>Clostridia</taxon>
        <taxon>Christensenellales</taxon>
        <taxon>Christensenellaceae</taxon>
        <taxon>Candidatus Borkfalkia</taxon>
    </lineage>
</organism>
<dbReference type="Proteomes" id="UP000886750">
    <property type="component" value="Unassembled WGS sequence"/>
</dbReference>
<comment type="function">
    <text evidence="3">Required for rescue of stalled ribosomes mediated by trans-translation. Binds to transfer-messenger RNA (tmRNA), required for stable association of tmRNA with ribosomes. tmRNA and SmpB together mimic tRNA shape, replacing the anticodon stem-loop with SmpB. tmRNA is encoded by the ssrA gene; the 2 termini fold to resemble tRNA(Ala) and it encodes a 'tag peptide', a short internal open reading frame. During trans-translation Ala-aminoacylated tmRNA acts like a tRNA, entering the A-site of stalled ribosomes, displacing the stalled mRNA. The ribosome then switches to translate the ORF on the tmRNA; the nascent peptide is terminated with the 'tag peptide' encoded by the tmRNA and targeted for degradation. The ribosome is freed to recommence translation, which seems to be the essential function of trans-translation.</text>
</comment>
<dbReference type="GO" id="GO:0070930">
    <property type="term" value="P:trans-translation-dependent protein tagging"/>
    <property type="evidence" value="ECO:0007669"/>
    <property type="project" value="TreeGrafter"/>
</dbReference>
<evidence type="ECO:0000256" key="1">
    <source>
        <dbReference type="ARBA" id="ARBA00022490"/>
    </source>
</evidence>
<dbReference type="NCBIfam" id="NF003843">
    <property type="entry name" value="PRK05422.1"/>
    <property type="match status" value="1"/>
</dbReference>
<dbReference type="NCBIfam" id="TIGR00086">
    <property type="entry name" value="smpB"/>
    <property type="match status" value="1"/>
</dbReference>
<evidence type="ECO:0000256" key="3">
    <source>
        <dbReference type="HAMAP-Rule" id="MF_00023"/>
    </source>
</evidence>
<dbReference type="InterPro" id="IPR023620">
    <property type="entry name" value="SmpB"/>
</dbReference>
<dbReference type="PROSITE" id="PS01317">
    <property type="entry name" value="SSRP"/>
    <property type="match status" value="1"/>
</dbReference>
<accession>A0A9D2CSL5</accession>
<dbReference type="GO" id="GO:0070929">
    <property type="term" value="P:trans-translation"/>
    <property type="evidence" value="ECO:0007669"/>
    <property type="project" value="UniProtKB-UniRule"/>
</dbReference>
<dbReference type="GO" id="GO:0005829">
    <property type="term" value="C:cytosol"/>
    <property type="evidence" value="ECO:0007669"/>
    <property type="project" value="TreeGrafter"/>
</dbReference>
<comment type="caution">
    <text evidence="4">The sequence shown here is derived from an EMBL/GenBank/DDBJ whole genome shotgun (WGS) entry which is preliminary data.</text>
</comment>
<keyword evidence="1 3" id="KW-0963">Cytoplasm</keyword>
<dbReference type="CDD" id="cd09294">
    <property type="entry name" value="SmpB"/>
    <property type="match status" value="1"/>
</dbReference>
<reference evidence="4" key="2">
    <citation type="submission" date="2021-04" db="EMBL/GenBank/DDBJ databases">
        <authorList>
            <person name="Gilroy R."/>
        </authorList>
    </citation>
    <scope>NUCLEOTIDE SEQUENCE</scope>
    <source>
        <strain evidence="4">1345</strain>
    </source>
</reference>
<dbReference type="InterPro" id="IPR020081">
    <property type="entry name" value="SsrA-bd_prot_CS"/>
</dbReference>
<evidence type="ECO:0000313" key="4">
    <source>
        <dbReference type="EMBL" id="HIY96363.1"/>
    </source>
</evidence>
<dbReference type="Gene3D" id="2.40.280.10">
    <property type="match status" value="1"/>
</dbReference>
<evidence type="ECO:0000313" key="5">
    <source>
        <dbReference type="Proteomes" id="UP000886750"/>
    </source>
</evidence>
<dbReference type="PANTHER" id="PTHR30308">
    <property type="entry name" value="TMRNA-BINDING COMPONENT OF TRANS-TRANSLATION TAGGING COMPLEX"/>
    <property type="match status" value="1"/>
</dbReference>
<dbReference type="HAMAP" id="MF_00023">
    <property type="entry name" value="SmpB"/>
    <property type="match status" value="1"/>
</dbReference>
<reference evidence="4" key="1">
    <citation type="journal article" date="2021" name="PeerJ">
        <title>Extensive microbial diversity within the chicken gut microbiome revealed by metagenomics and culture.</title>
        <authorList>
            <person name="Gilroy R."/>
            <person name="Ravi A."/>
            <person name="Getino M."/>
            <person name="Pursley I."/>
            <person name="Horton D.L."/>
            <person name="Alikhan N.F."/>
            <person name="Baker D."/>
            <person name="Gharbi K."/>
            <person name="Hall N."/>
            <person name="Watson M."/>
            <person name="Adriaenssens E.M."/>
            <person name="Foster-Nyarko E."/>
            <person name="Jarju S."/>
            <person name="Secka A."/>
            <person name="Antonio M."/>
            <person name="Oren A."/>
            <person name="Chaudhuri R.R."/>
            <person name="La Ragione R."/>
            <person name="Hildebrand F."/>
            <person name="Pallen M.J."/>
        </authorList>
    </citation>
    <scope>NUCLEOTIDE SEQUENCE</scope>
    <source>
        <strain evidence="4">1345</strain>
    </source>
</reference>